<name>A0A7R9J6Q1_TIMCA</name>
<protein>
    <submittedName>
        <fullName evidence="1">(California timema) hypothetical protein</fullName>
    </submittedName>
</protein>
<gene>
    <name evidence="1" type="ORF">TCMB3V08_LOCUS6343</name>
</gene>
<evidence type="ECO:0000313" key="1">
    <source>
        <dbReference type="EMBL" id="CAD7573713.1"/>
    </source>
</evidence>
<organism evidence="1">
    <name type="scientific">Timema californicum</name>
    <name type="common">California timema</name>
    <name type="synonym">Walking stick</name>
    <dbReference type="NCBI Taxonomy" id="61474"/>
    <lineage>
        <taxon>Eukaryota</taxon>
        <taxon>Metazoa</taxon>
        <taxon>Ecdysozoa</taxon>
        <taxon>Arthropoda</taxon>
        <taxon>Hexapoda</taxon>
        <taxon>Insecta</taxon>
        <taxon>Pterygota</taxon>
        <taxon>Neoptera</taxon>
        <taxon>Polyneoptera</taxon>
        <taxon>Phasmatodea</taxon>
        <taxon>Timematodea</taxon>
        <taxon>Timematoidea</taxon>
        <taxon>Timematidae</taxon>
        <taxon>Timema</taxon>
    </lineage>
</organism>
<sequence length="518" mass="56614">MEEGCPGSVSCGGTEGCPGSVSRGVTEGCPGNVSCGGTEGCPGSVKLEEVNPHLRGGRVENHIGKITPSSPDRDSNLNLPVLISRAQHDKRVSQLRHRGGCLAHYCRIVTEPAAKAVPSRWRGASPSLSLRKRLACNAQGMYGSKKEKNITVPAIHGENGMAYTSSEKAEVTAVTLKKKFTPNDNPKDPDFVRDAKRSVDIDTKEDMNIDFKSEADNYTSCSVKLEHLSDGFLTILENIKVDTKTQEDVDIPIKSEMDDFKPCFVKLERISDSISTTVNHTQYRYSYHIPQEASCSSRLGVSHPLISEKCLVVVAPGQRLEGLSDELIDLCLGHLSESECGGVQLSERLERGGNKSPTGINLNHRPVVSKSTGISLKAAGSARNSHVKSRNMLNSSAVMWWHLEGKIPRLEWGTHAAGGRYTGSRVGDAWRERYRVYNGRRTLLEGKIPGLEWKTHAAGGKDTGSRMGDAWRERYRSIGANDGLKVKELSARTPLWKLAGLRALTTQAKTTRKASQQE</sequence>
<proteinExistence type="predicted"/>
<dbReference type="AlphaFoldDB" id="A0A7R9J6Q1"/>
<dbReference type="EMBL" id="OE181791">
    <property type="protein sequence ID" value="CAD7573713.1"/>
    <property type="molecule type" value="Genomic_DNA"/>
</dbReference>
<accession>A0A7R9J6Q1</accession>
<reference evidence="1" key="1">
    <citation type="submission" date="2020-11" db="EMBL/GenBank/DDBJ databases">
        <authorList>
            <person name="Tran Van P."/>
        </authorList>
    </citation>
    <scope>NUCLEOTIDE SEQUENCE</scope>
</reference>